<accession>A0A6V7USC2</accession>
<evidence type="ECO:0000313" key="1">
    <source>
        <dbReference type="EMBL" id="CAD2164566.1"/>
    </source>
</evidence>
<proteinExistence type="predicted"/>
<evidence type="ECO:0000313" key="2">
    <source>
        <dbReference type="Proteomes" id="UP000580250"/>
    </source>
</evidence>
<protein>
    <submittedName>
        <fullName evidence="1">Uncharacterized protein</fullName>
    </submittedName>
</protein>
<dbReference type="EMBL" id="CAJEWN010000104">
    <property type="protein sequence ID" value="CAD2164566.1"/>
    <property type="molecule type" value="Genomic_DNA"/>
</dbReference>
<sequence length="112" mass="12380">MNINKNKINPPVSIPYFSALPFRRIAGSNNNSPAISVCPTPKSSPSPLRPFVGVPANEVYTTLATTQGSRQLFPQHYSMPSPYKQPKNVIFTVQPMPGENKKIEENIPNKKS</sequence>
<reference evidence="1 2" key="1">
    <citation type="submission" date="2020-08" db="EMBL/GenBank/DDBJ databases">
        <authorList>
            <person name="Koutsovoulos G."/>
            <person name="Danchin GJ E."/>
        </authorList>
    </citation>
    <scope>NUCLEOTIDE SEQUENCE [LARGE SCALE GENOMIC DNA]</scope>
</reference>
<comment type="caution">
    <text evidence="1">The sequence shown here is derived from an EMBL/GenBank/DDBJ whole genome shotgun (WGS) entry which is preliminary data.</text>
</comment>
<organism evidence="1 2">
    <name type="scientific">Meloidogyne enterolobii</name>
    <name type="common">Root-knot nematode worm</name>
    <name type="synonym">Meloidogyne mayaguensis</name>
    <dbReference type="NCBI Taxonomy" id="390850"/>
    <lineage>
        <taxon>Eukaryota</taxon>
        <taxon>Metazoa</taxon>
        <taxon>Ecdysozoa</taxon>
        <taxon>Nematoda</taxon>
        <taxon>Chromadorea</taxon>
        <taxon>Rhabditida</taxon>
        <taxon>Tylenchina</taxon>
        <taxon>Tylenchomorpha</taxon>
        <taxon>Tylenchoidea</taxon>
        <taxon>Meloidogynidae</taxon>
        <taxon>Meloidogyninae</taxon>
        <taxon>Meloidogyne</taxon>
    </lineage>
</organism>
<dbReference type="Proteomes" id="UP000580250">
    <property type="component" value="Unassembled WGS sequence"/>
</dbReference>
<name>A0A6V7USC2_MELEN</name>
<gene>
    <name evidence="1" type="ORF">MENT_LOCUS16643</name>
</gene>
<dbReference type="AlphaFoldDB" id="A0A6V7USC2"/>